<feature type="compositionally biased region" description="Low complexity" evidence="1">
    <location>
        <begin position="172"/>
        <end position="191"/>
    </location>
</feature>
<feature type="non-terminal residue" evidence="2">
    <location>
        <position position="284"/>
    </location>
</feature>
<accession>A0AAV2BIP3</accession>
<sequence length="284" mass="32213">YNDGRDSDNSDYSPYRRRSKKLFFNSDKKSPGKHPRKKRTVPVQQPAHRPYAIVYAKVPDTTMPGSLRSLSQVPKERQDSIELPFAPALVPDNVPVVPVTIETRRRKKNGANRNSSPTETVRTSQPNSQQQTAEQQNIYYYAPDQGNSVQPQGPGVRTVVEPRQQLRGSTDQRQSQNQRPQPVRQSSPQNNRPAPYAPQTPNGLQLPTFPFQPQQFMNAPQQPPYFFGSQDGFQPFAPPFGLERPQLLVEQPPSRQQRPRPPVQEQPPRARQPSERPSSPQGIE</sequence>
<reference evidence="2 3" key="1">
    <citation type="submission" date="2024-04" db="EMBL/GenBank/DDBJ databases">
        <authorList>
            <person name="Rising A."/>
            <person name="Reimegard J."/>
            <person name="Sonavane S."/>
            <person name="Akerstrom W."/>
            <person name="Nylinder S."/>
            <person name="Hedman E."/>
            <person name="Kallberg Y."/>
        </authorList>
    </citation>
    <scope>NUCLEOTIDE SEQUENCE [LARGE SCALE GENOMIC DNA]</scope>
</reference>
<feature type="non-terminal residue" evidence="2">
    <location>
        <position position="1"/>
    </location>
</feature>
<comment type="caution">
    <text evidence="2">The sequence shown here is derived from an EMBL/GenBank/DDBJ whole genome shotgun (WGS) entry which is preliminary data.</text>
</comment>
<organism evidence="2 3">
    <name type="scientific">Larinioides sclopetarius</name>
    <dbReference type="NCBI Taxonomy" id="280406"/>
    <lineage>
        <taxon>Eukaryota</taxon>
        <taxon>Metazoa</taxon>
        <taxon>Ecdysozoa</taxon>
        <taxon>Arthropoda</taxon>
        <taxon>Chelicerata</taxon>
        <taxon>Arachnida</taxon>
        <taxon>Araneae</taxon>
        <taxon>Araneomorphae</taxon>
        <taxon>Entelegynae</taxon>
        <taxon>Araneoidea</taxon>
        <taxon>Araneidae</taxon>
        <taxon>Larinioides</taxon>
    </lineage>
</organism>
<evidence type="ECO:0000313" key="3">
    <source>
        <dbReference type="Proteomes" id="UP001497382"/>
    </source>
</evidence>
<feature type="region of interest" description="Disordered" evidence="1">
    <location>
        <begin position="90"/>
        <end position="284"/>
    </location>
</feature>
<dbReference type="EMBL" id="CAXIEN010000379">
    <property type="protein sequence ID" value="CAL1295794.1"/>
    <property type="molecule type" value="Genomic_DNA"/>
</dbReference>
<feature type="region of interest" description="Disordered" evidence="1">
    <location>
        <begin position="1"/>
        <end position="50"/>
    </location>
</feature>
<gene>
    <name evidence="2" type="ORF">LARSCL_LOCUS19473</name>
</gene>
<dbReference type="Proteomes" id="UP001497382">
    <property type="component" value="Unassembled WGS sequence"/>
</dbReference>
<evidence type="ECO:0000313" key="2">
    <source>
        <dbReference type="EMBL" id="CAL1295794.1"/>
    </source>
</evidence>
<feature type="compositionally biased region" description="Basic residues" evidence="1">
    <location>
        <begin position="31"/>
        <end position="40"/>
    </location>
</feature>
<keyword evidence="3" id="KW-1185">Reference proteome</keyword>
<feature type="compositionally biased region" description="Low complexity" evidence="1">
    <location>
        <begin position="207"/>
        <end position="216"/>
    </location>
</feature>
<feature type="compositionally biased region" description="Polar residues" evidence="1">
    <location>
        <begin position="275"/>
        <end position="284"/>
    </location>
</feature>
<feature type="compositionally biased region" description="Polar residues" evidence="1">
    <location>
        <begin position="111"/>
        <end position="138"/>
    </location>
</feature>
<dbReference type="AlphaFoldDB" id="A0AAV2BIP3"/>
<name>A0AAV2BIP3_9ARAC</name>
<evidence type="ECO:0000256" key="1">
    <source>
        <dbReference type="SAM" id="MobiDB-lite"/>
    </source>
</evidence>
<proteinExistence type="predicted"/>
<protein>
    <submittedName>
        <fullName evidence="2">Uncharacterized protein</fullName>
    </submittedName>
</protein>